<feature type="transmembrane region" description="Helical" evidence="2">
    <location>
        <begin position="167"/>
        <end position="192"/>
    </location>
</feature>
<evidence type="ECO:0000313" key="3">
    <source>
        <dbReference type="EMBL" id="KAK3084970.1"/>
    </source>
</evidence>
<keyword evidence="2" id="KW-0472">Membrane</keyword>
<feature type="compositionally biased region" description="Polar residues" evidence="1">
    <location>
        <begin position="377"/>
        <end position="386"/>
    </location>
</feature>
<dbReference type="Proteomes" id="UP001186944">
    <property type="component" value="Unassembled WGS sequence"/>
</dbReference>
<organism evidence="3 4">
    <name type="scientific">Pinctada imbricata</name>
    <name type="common">Atlantic pearl-oyster</name>
    <name type="synonym">Pinctada martensii</name>
    <dbReference type="NCBI Taxonomy" id="66713"/>
    <lineage>
        <taxon>Eukaryota</taxon>
        <taxon>Metazoa</taxon>
        <taxon>Spiralia</taxon>
        <taxon>Lophotrochozoa</taxon>
        <taxon>Mollusca</taxon>
        <taxon>Bivalvia</taxon>
        <taxon>Autobranchia</taxon>
        <taxon>Pteriomorphia</taxon>
        <taxon>Pterioida</taxon>
        <taxon>Pterioidea</taxon>
        <taxon>Pteriidae</taxon>
        <taxon>Pinctada</taxon>
    </lineage>
</organism>
<evidence type="ECO:0000256" key="1">
    <source>
        <dbReference type="SAM" id="MobiDB-lite"/>
    </source>
</evidence>
<dbReference type="EMBL" id="VSWD01000013">
    <property type="protein sequence ID" value="KAK3084970.1"/>
    <property type="molecule type" value="Genomic_DNA"/>
</dbReference>
<keyword evidence="4" id="KW-1185">Reference proteome</keyword>
<protein>
    <submittedName>
        <fullName evidence="3">Uncharacterized protein</fullName>
    </submittedName>
</protein>
<keyword evidence="2" id="KW-0812">Transmembrane</keyword>
<accession>A0AA88XGN2</accession>
<name>A0AA88XGN2_PINIB</name>
<comment type="caution">
    <text evidence="3">The sequence shown here is derived from an EMBL/GenBank/DDBJ whole genome shotgun (WGS) entry which is preliminary data.</text>
</comment>
<evidence type="ECO:0000256" key="2">
    <source>
        <dbReference type="SAM" id="Phobius"/>
    </source>
</evidence>
<evidence type="ECO:0000313" key="4">
    <source>
        <dbReference type="Proteomes" id="UP001186944"/>
    </source>
</evidence>
<feature type="compositionally biased region" description="Basic and acidic residues" evidence="1">
    <location>
        <begin position="515"/>
        <end position="524"/>
    </location>
</feature>
<sequence length="862" mass="96535">MKNSMECAKSVSAAINRKYDICKACQCTEAPVVVLTVDTEQGCTNTMVCSDKQKRTLRCNPQGKVSNERPDFQYVFQTERIATTQNANLGVMCYDYEKCSLYCLFDNHTMDVHQANVTCRNSSYDGITSLSIIRSISHVDSSCFDRKEDWLWFIHTKDEKFDAEQNLVPIVPAIVLIYLFLIAAIVGIWRWIDRKSRWHIFQKGKDSLLTKRASSVDSADLGINFFSEDTGPSMETSTSTFAIGKVNPRAIPVVPPQVPMKSDFDEPKVSNDAACDVITYEEDISKDIPKILVHRDNNESPESKTKGVKNVPQVPEKQEKQSLRKSILADIRSLKLKPPVLPKPRAFARFAHKSPPQIGSKPKTLTSKGEEPDRSITVASQSMKQTQVKAQPPPVPAKPKGYSSLKRNDRDLKKSSMAVFHDEIQEKRNKILAPGLTLHTRIQPNQKAGTQTISTDAFFVEVIEEEKVEEEARSTKSEASTDDESDNQSLKSHESHHSYLDMKCLVHLKKPSAPKADRCSKSSDDSSGSDEDDDSDYQKMKKLCEYRKKGPSIGAAAGQTAVRKRVGRVIKSGEQHTKSSTNETPRVQSKIYRTPEPYKYEISTDDYKAMIENIRGSDPRREVIWNVQTEGKEYNYLTSIDCNDRSSDLGKSCKSEKDKPHIISVYFDAESSRADSIGGCSDLARMSYVSALDGIYRTSTSYCASDGSVHYAYVFNGKDEDLHKVSSKLFTSGDLQNKEINLFERDINSSNLTLDSGLSVEMQHSKDTTSMLNPSRTVVQINMCEIASNSKETQYSGERHSVLGSKFTSNLPTSKQLGGKTEQSHCTRTSFFFPGKDQLGLSRQNVDRGSALYANISQLIKR</sequence>
<reference evidence="3" key="1">
    <citation type="submission" date="2019-08" db="EMBL/GenBank/DDBJ databases">
        <title>The improved chromosome-level genome for the pearl oyster Pinctada fucata martensii using PacBio sequencing and Hi-C.</title>
        <authorList>
            <person name="Zheng Z."/>
        </authorList>
    </citation>
    <scope>NUCLEOTIDE SEQUENCE</scope>
    <source>
        <strain evidence="3">ZZ-2019</strain>
        <tissue evidence="3">Adductor muscle</tissue>
    </source>
</reference>
<keyword evidence="2" id="KW-1133">Transmembrane helix</keyword>
<feature type="compositionally biased region" description="Basic and acidic residues" evidence="1">
    <location>
        <begin position="296"/>
        <end position="305"/>
    </location>
</feature>
<feature type="region of interest" description="Disordered" evidence="1">
    <location>
        <begin position="469"/>
        <end position="496"/>
    </location>
</feature>
<dbReference type="AlphaFoldDB" id="A0AA88XGN2"/>
<gene>
    <name evidence="3" type="ORF">FSP39_022167</name>
</gene>
<feature type="region of interest" description="Disordered" evidence="1">
    <location>
        <begin position="348"/>
        <end position="412"/>
    </location>
</feature>
<feature type="region of interest" description="Disordered" evidence="1">
    <location>
        <begin position="511"/>
        <end position="536"/>
    </location>
</feature>
<proteinExistence type="predicted"/>
<feature type="region of interest" description="Disordered" evidence="1">
    <location>
        <begin position="296"/>
        <end position="324"/>
    </location>
</feature>